<organism evidence="2 3">
    <name type="scientific">Cyprinus carpio</name>
    <name type="common">Common carp</name>
    <dbReference type="NCBI Taxonomy" id="7962"/>
    <lineage>
        <taxon>Eukaryota</taxon>
        <taxon>Metazoa</taxon>
        <taxon>Chordata</taxon>
        <taxon>Craniata</taxon>
        <taxon>Vertebrata</taxon>
        <taxon>Euteleostomi</taxon>
        <taxon>Actinopterygii</taxon>
        <taxon>Neopterygii</taxon>
        <taxon>Teleostei</taxon>
        <taxon>Ostariophysi</taxon>
        <taxon>Cypriniformes</taxon>
        <taxon>Cyprinidae</taxon>
        <taxon>Cyprininae</taxon>
        <taxon>Cyprinus</taxon>
    </lineage>
</organism>
<dbReference type="PROSITE" id="PS50878">
    <property type="entry name" value="RT_POL"/>
    <property type="match status" value="1"/>
</dbReference>
<sequence length="769" mass="86682">MDTFNFVQHVSGPTHDKGHLLDLVFSHGLNIDDVCTEDVYVSDHKCVLFNLACNENPLPVKRVSCSRMFTQVAVENFSTAFDSNSVIILNDIDSSVQSFNDHCTLLLDKVAPFRNRHIPVVNTSPWITDAIRSLRRVCRKTERLWKSTRLQVHRQYFKELLSDLHEMIKVARAQYFKKLILTCKRNPKTLFDTINCLVSPVTSSVPVFSNDDCNNFLSHFVGKVMAVRASILPSAIPSVIITERPSILSSFQSISINDLIKIVCMMKPSQSPADILPASVVMETITSIGPCLVSIVNLSLKLGQVPRCFKHAVVQPLLKKCNLDVTSLNNYRPISKLPFISKILEKVVAMQLSDILDTHNIYDKFQSGFRKNHSTETALLRVSNDILMATDAGECSVLVMLDLSAAFDTVDHCTLINRLRCLVGISGSALDWFSSYLSDRSFSVSVGSFTSDSVLLSCGVPQGSVLGPLLFNLYMLPLGQIINSFKIISYHLYADDIQLFISFRPDSLDKLSVLQECLVSINKWMANNFLQLNKDKTEMMIFAPDNIIPRIKQVLGVSATSDCSEIRNLGVFLDRAICFNSHIKSVVRSCFFHLRNIAQIRSVVSRKEMEMLVHAFISSRLDYCNVLYTCLNKSSMERLQVVQNAAARLLTGTSKWSHIRPVLKDLHWLPVEFRVQFKILVITYRALHGQAPLYIQDLLHKHSPGRLLRSSGLDLLIVPRTRLKTKGDRAFCTVAPRLWNSLPLALRTMGSVNSFKKHLKTHLFELAFI</sequence>
<feature type="domain" description="Reverse transcriptase" evidence="1">
    <location>
        <begin position="298"/>
        <end position="559"/>
    </location>
</feature>
<dbReference type="InterPro" id="IPR000477">
    <property type="entry name" value="RT_dom"/>
</dbReference>
<dbReference type="Pfam" id="PF00078">
    <property type="entry name" value="RVT_1"/>
    <property type="match status" value="1"/>
</dbReference>
<dbReference type="CDD" id="cd01650">
    <property type="entry name" value="RT_nLTR_like"/>
    <property type="match status" value="1"/>
</dbReference>
<accession>A0A8C1V6N1</accession>
<proteinExistence type="predicted"/>
<evidence type="ECO:0000313" key="2">
    <source>
        <dbReference type="Ensembl" id="ENSCCRP00015047788.1"/>
    </source>
</evidence>
<dbReference type="SUPFAM" id="SSF56672">
    <property type="entry name" value="DNA/RNA polymerases"/>
    <property type="match status" value="1"/>
</dbReference>
<dbReference type="Ensembl" id="ENSCCRT00015049389.1">
    <property type="protein sequence ID" value="ENSCCRP00015047788.1"/>
    <property type="gene ID" value="ENSCCRG00015019778.1"/>
</dbReference>
<protein>
    <recommendedName>
        <fullName evidence="1">Reverse transcriptase domain-containing protein</fullName>
    </recommendedName>
</protein>
<evidence type="ECO:0000259" key="1">
    <source>
        <dbReference type="PROSITE" id="PS50878"/>
    </source>
</evidence>
<dbReference type="PANTHER" id="PTHR33332">
    <property type="entry name" value="REVERSE TRANSCRIPTASE DOMAIN-CONTAINING PROTEIN"/>
    <property type="match status" value="1"/>
</dbReference>
<dbReference type="AlphaFoldDB" id="A0A8C1V6N1"/>
<name>A0A8C1V6N1_CYPCA</name>
<evidence type="ECO:0000313" key="3">
    <source>
        <dbReference type="Proteomes" id="UP000694700"/>
    </source>
</evidence>
<reference evidence="2" key="1">
    <citation type="submission" date="2025-08" db="UniProtKB">
        <authorList>
            <consortium name="Ensembl"/>
        </authorList>
    </citation>
    <scope>IDENTIFICATION</scope>
</reference>
<dbReference type="InterPro" id="IPR043502">
    <property type="entry name" value="DNA/RNA_pol_sf"/>
</dbReference>
<dbReference type="Proteomes" id="UP000694700">
    <property type="component" value="Unplaced"/>
</dbReference>